<evidence type="ECO:0008006" key="5">
    <source>
        <dbReference type="Google" id="ProtNLM"/>
    </source>
</evidence>
<feature type="transmembrane region" description="Helical" evidence="2">
    <location>
        <begin position="150"/>
        <end position="174"/>
    </location>
</feature>
<evidence type="ECO:0000313" key="4">
    <source>
        <dbReference type="Proteomes" id="UP000243579"/>
    </source>
</evidence>
<reference evidence="3 4" key="1">
    <citation type="journal article" date="2014" name="Genome Biol. Evol.">
        <title>The secreted proteins of Achlya hypogyna and Thraustotheca clavata identify the ancestral oomycete secretome and reveal gene acquisitions by horizontal gene transfer.</title>
        <authorList>
            <person name="Misner I."/>
            <person name="Blouin N."/>
            <person name="Leonard G."/>
            <person name="Richards T.A."/>
            <person name="Lane C.E."/>
        </authorList>
    </citation>
    <scope>NUCLEOTIDE SEQUENCE [LARGE SCALE GENOMIC DNA]</scope>
    <source>
        <strain evidence="3 4">ATCC 48635</strain>
    </source>
</reference>
<accession>A0A1V9Y9I4</accession>
<proteinExistence type="predicted"/>
<keyword evidence="2" id="KW-0472">Membrane</keyword>
<keyword evidence="4" id="KW-1185">Reference proteome</keyword>
<feature type="transmembrane region" description="Helical" evidence="2">
    <location>
        <begin position="26"/>
        <end position="47"/>
    </location>
</feature>
<sequence length="852" mass="94807">MPIAVAVYIRYRAHPSLRHRMPTGTAIAGACAAVFCLAQPLCVMYAADIRCGAALLVLQVSCNTSLFVLVWTALTVLVLYGITEIISQPNSVSPDRAALWNTFRGMIIPTVQIPAGICVGLTWNLPQLLMIVLNNDALHLTYANCVQLPFHATIVIVQMCQTMALVAVFLFVAYQLQFTLDTFRLRRSFQRTSLYMLFCGVLGAVYAIVGAFMSSLSTYFFPELLWTLALQGVVLFNVFLPLLGAYHSRHQVHRLKGCVSLQVNLDSYLQSEEAFLSFLEFCGSDTAVLVAWKACVDYHDGRSSLSVFEFYQRYVAPTGAHSVHAALQEESRRAYAKRIQHLKKKTPVLLATHAVKVVPLADSADRHIYQPLRHELANVLTKTKLQAYEASEHGKEWLAYHTRRRSIHSLEYVQKVATRSVFDAETPPGSSDLIAATDSIAASTNTLQPSQQTDVGSTSVRRKKLFKVMSEARIRIRGPKETKTGGQGGLVPWTKLRISSKSNAQSIEPFPPAHMWLDLSGRRQVVVSIQNGRNAFVMECAGQAMVGLRPLLHMLDIDASVPIFTSDGTALGKLTVRIRPSIKPNTADDNKSVQAKHVPEDIDDLSDTEVDDLKHLEGAFVWFDVSVHVTVEKTPMQLAQKQAQYELAYSFGDLCNAFRKPLEHTQTLKLLVTPELIEYVSSDVLVLSVYPASGEPKVPSEGAKEATLVNNESTTALAEQLGKEHLSMLAEAEKERQRNDTLLAELNRLVGHVKNQEDELLKQTEKSQNTAAELAKALEKARADVREREALQRQLQDADAKWQTFAQSATAAQSKQRRVRYVSQQRDVGMALRKAKEFSRVEADLLGHERRV</sequence>
<evidence type="ECO:0000256" key="2">
    <source>
        <dbReference type="SAM" id="Phobius"/>
    </source>
</evidence>
<gene>
    <name evidence="3" type="ORF">ACHHYP_16217</name>
</gene>
<protein>
    <recommendedName>
        <fullName evidence="5">RGS domain-containing protein</fullName>
    </recommendedName>
</protein>
<dbReference type="Proteomes" id="UP000243579">
    <property type="component" value="Unassembled WGS sequence"/>
</dbReference>
<evidence type="ECO:0000256" key="1">
    <source>
        <dbReference type="SAM" id="Coils"/>
    </source>
</evidence>
<feature type="transmembrane region" description="Helical" evidence="2">
    <location>
        <begin position="194"/>
        <end position="213"/>
    </location>
</feature>
<feature type="coiled-coil region" evidence="1">
    <location>
        <begin position="729"/>
        <end position="801"/>
    </location>
</feature>
<keyword evidence="2" id="KW-0812">Transmembrane</keyword>
<keyword evidence="1" id="KW-0175">Coiled coil</keyword>
<evidence type="ECO:0000313" key="3">
    <source>
        <dbReference type="EMBL" id="OQR82318.1"/>
    </source>
</evidence>
<name>A0A1V9Y9I4_ACHHY</name>
<comment type="caution">
    <text evidence="3">The sequence shown here is derived from an EMBL/GenBank/DDBJ whole genome shotgun (WGS) entry which is preliminary data.</text>
</comment>
<feature type="transmembrane region" description="Helical" evidence="2">
    <location>
        <begin position="53"/>
        <end position="82"/>
    </location>
</feature>
<organism evidence="3 4">
    <name type="scientific">Achlya hypogyna</name>
    <name type="common">Oomycete</name>
    <name type="synonym">Protoachlya hypogyna</name>
    <dbReference type="NCBI Taxonomy" id="1202772"/>
    <lineage>
        <taxon>Eukaryota</taxon>
        <taxon>Sar</taxon>
        <taxon>Stramenopiles</taxon>
        <taxon>Oomycota</taxon>
        <taxon>Saprolegniomycetes</taxon>
        <taxon>Saprolegniales</taxon>
        <taxon>Achlyaceae</taxon>
        <taxon>Achlya</taxon>
    </lineage>
</organism>
<dbReference type="OrthoDB" id="64667at2759"/>
<feature type="transmembrane region" description="Helical" evidence="2">
    <location>
        <begin position="103"/>
        <end position="123"/>
    </location>
</feature>
<dbReference type="EMBL" id="JNBR01002491">
    <property type="protein sequence ID" value="OQR82318.1"/>
    <property type="molecule type" value="Genomic_DNA"/>
</dbReference>
<keyword evidence="2" id="KW-1133">Transmembrane helix</keyword>
<dbReference type="AlphaFoldDB" id="A0A1V9Y9I4"/>
<feature type="transmembrane region" description="Helical" evidence="2">
    <location>
        <begin position="225"/>
        <end position="246"/>
    </location>
</feature>